<organism evidence="2 3">
    <name type="scientific">Xanthomonas fragariae</name>
    <dbReference type="NCBI Taxonomy" id="48664"/>
    <lineage>
        <taxon>Bacteria</taxon>
        <taxon>Pseudomonadati</taxon>
        <taxon>Pseudomonadota</taxon>
        <taxon>Gammaproteobacteria</taxon>
        <taxon>Lysobacterales</taxon>
        <taxon>Lysobacteraceae</taxon>
        <taxon>Xanthomonas</taxon>
    </lineage>
</organism>
<evidence type="ECO:0000259" key="1">
    <source>
        <dbReference type="Pfam" id="PF09937"/>
    </source>
</evidence>
<dbReference type="Proteomes" id="UP000195877">
    <property type="component" value="Chromosome 1"/>
</dbReference>
<dbReference type="InterPro" id="IPR018683">
    <property type="entry name" value="DUF2169"/>
</dbReference>
<proteinExistence type="predicted"/>
<accession>A0ABY1RSS7</accession>
<sequence length="376" mass="41021">MATIDNRSGFPHAWVEKTGPGGIVYDMLAVRGTFDFAAGEGAVSRSPQQMPIVYGDEYDGAAAEQPLRSVLRREGDLALLKPATDVYLTGTARATNGIPQRTWIAGLRVGPVRKVLRLHGPRSFERAWGRWRLSPAEPTDSVPLDYRHAFGGSFSLQEEEGAPATHVYKLDNPAGCGWLPGPVDVKDLSKPARKQLQADLSRLKRLQAPQIEALDQPVRHPDQPLAAQGFGPLPRWCQPRLQYAGTYDERWQSERYPLLPEDFDARFYQSAHPDLICAGFLKGDEAIAMMGLLPERAAVMRLPGEAVLAAATGASGKKQAGPLVLDTVGVDLDARQVHLVWRGTFEREDPIQHVSLGSIIFAEVSGSPLAAEKGHG</sequence>
<protein>
    <recommendedName>
        <fullName evidence="1">DUF2169 domain-containing protein</fullName>
    </recommendedName>
</protein>
<dbReference type="Pfam" id="PF09937">
    <property type="entry name" value="DUF2169"/>
    <property type="match status" value="1"/>
</dbReference>
<evidence type="ECO:0000313" key="2">
    <source>
        <dbReference type="EMBL" id="SMR00355.1"/>
    </source>
</evidence>
<keyword evidence="3" id="KW-1185">Reference proteome</keyword>
<name>A0ABY1RSS7_9XANT</name>
<evidence type="ECO:0000313" key="3">
    <source>
        <dbReference type="Proteomes" id="UP000195877"/>
    </source>
</evidence>
<gene>
    <name evidence="2" type="ORF">PD885_03133</name>
</gene>
<dbReference type="GeneID" id="61895422"/>
<dbReference type="RefSeq" id="WP_088056977.1">
    <property type="nucleotide sequence ID" value="NZ_CP127378.1"/>
</dbReference>
<reference evidence="2 3" key="1">
    <citation type="submission" date="2017-05" db="EMBL/GenBank/DDBJ databases">
        <authorList>
            <person name="Blom J."/>
        </authorList>
    </citation>
    <scope>NUCLEOTIDE SEQUENCE [LARGE SCALE GENOMIC DNA]</scope>
    <source>
        <strain evidence="2">PD885</strain>
    </source>
</reference>
<dbReference type="EMBL" id="LT853882">
    <property type="protein sequence ID" value="SMR00355.1"/>
    <property type="molecule type" value="Genomic_DNA"/>
</dbReference>
<feature type="domain" description="DUF2169" evidence="1">
    <location>
        <begin position="27"/>
        <end position="342"/>
    </location>
</feature>